<dbReference type="InterPro" id="IPR000477">
    <property type="entry name" value="RT_dom"/>
</dbReference>
<feature type="compositionally biased region" description="Basic and acidic residues" evidence="1">
    <location>
        <begin position="241"/>
        <end position="251"/>
    </location>
</feature>
<dbReference type="Gene3D" id="3.10.10.10">
    <property type="entry name" value="HIV Type 1 Reverse Transcriptase, subunit A, domain 1"/>
    <property type="match status" value="1"/>
</dbReference>
<evidence type="ECO:0000313" key="4">
    <source>
        <dbReference type="Proteomes" id="UP000041254"/>
    </source>
</evidence>
<dbReference type="EMBL" id="CDMY01000864">
    <property type="protein sequence ID" value="CEM35732.1"/>
    <property type="molecule type" value="Genomic_DNA"/>
</dbReference>
<proteinExistence type="predicted"/>
<dbReference type="AlphaFoldDB" id="A0A0G4GXC8"/>
<gene>
    <name evidence="3" type="ORF">Vbra_23343</name>
</gene>
<dbReference type="PANTHER" id="PTHR24559">
    <property type="entry name" value="TRANSPOSON TY3-I GAG-POL POLYPROTEIN"/>
    <property type="match status" value="1"/>
</dbReference>
<dbReference type="SUPFAM" id="SSF56672">
    <property type="entry name" value="DNA/RNA polymerases"/>
    <property type="match status" value="1"/>
</dbReference>
<evidence type="ECO:0000256" key="1">
    <source>
        <dbReference type="SAM" id="MobiDB-lite"/>
    </source>
</evidence>
<sequence>MKMESVLPDEGAITIRAGRHLGYFTPLTPSEHIMVIRQLEVQRLRECEAGPAPVAAADAVPVVTPADQSVEPIEPSTPSFLAPADAVEVTLTASENDERTRLTAEDMLRDLNNMRPEPSLSRPYTPTFSRPFSLSSRPSGRLTDAKFRRLCQREREEQMLDAVHSQVFRSASSGPIVPDEGQKHYARQVAARSDRPPRVREPPRVRPPKTDSEALTSVPPARPGAVLPDGGVSLSDGGGAAEHDDAAAAEKKRKEAHEKIMSRLSVPVNVYEGLTDEQKKELIDLLVRYDDVMSKHDEDLGEAKGIKHDIDVGDTPPIRKRAYRVAFSQRDWLRKKLDEMLKAGIITPSSSPWQSPIILVPKKSGGLRLVVDYRALNAVTKPDHYPLPRIDETLNALHGCAFFSHADCKSGFWQIGLTEGAKELTSFVTPFGAFKFERAAMGLQGAPATYQRCMDNVLRNLSWDVACCYMDDLVIMAPTWEEHIRRLDLGLGPPPRA</sequence>
<keyword evidence="4" id="KW-1185">Reference proteome</keyword>
<organism evidence="3 4">
    <name type="scientific">Vitrella brassicaformis (strain CCMP3155)</name>
    <dbReference type="NCBI Taxonomy" id="1169540"/>
    <lineage>
        <taxon>Eukaryota</taxon>
        <taxon>Sar</taxon>
        <taxon>Alveolata</taxon>
        <taxon>Colpodellida</taxon>
        <taxon>Vitrellaceae</taxon>
        <taxon>Vitrella</taxon>
    </lineage>
</organism>
<name>A0A0G4GXC8_VITBC</name>
<feature type="region of interest" description="Disordered" evidence="1">
    <location>
        <begin position="113"/>
        <end position="140"/>
    </location>
</feature>
<dbReference type="PANTHER" id="PTHR24559:SF444">
    <property type="entry name" value="REVERSE TRANSCRIPTASE DOMAIN-CONTAINING PROTEIN"/>
    <property type="match status" value="1"/>
</dbReference>
<feature type="domain" description="Reverse transcriptase" evidence="2">
    <location>
        <begin position="360"/>
        <end position="487"/>
    </location>
</feature>
<evidence type="ECO:0000313" key="3">
    <source>
        <dbReference type="EMBL" id="CEM35732.1"/>
    </source>
</evidence>
<dbReference type="Pfam" id="PF00078">
    <property type="entry name" value="RVT_1"/>
    <property type="match status" value="1"/>
</dbReference>
<evidence type="ECO:0000259" key="2">
    <source>
        <dbReference type="Pfam" id="PF00078"/>
    </source>
</evidence>
<dbReference type="CDD" id="cd01647">
    <property type="entry name" value="RT_LTR"/>
    <property type="match status" value="1"/>
</dbReference>
<feature type="compositionally biased region" description="Low complexity" evidence="1">
    <location>
        <begin position="125"/>
        <end position="140"/>
    </location>
</feature>
<dbReference type="InterPro" id="IPR043502">
    <property type="entry name" value="DNA/RNA_pol_sf"/>
</dbReference>
<dbReference type="InterPro" id="IPR043128">
    <property type="entry name" value="Rev_trsase/Diguanyl_cyclase"/>
</dbReference>
<dbReference type="OrthoDB" id="2013610at2759"/>
<protein>
    <recommendedName>
        <fullName evidence="2">Reverse transcriptase domain-containing protein</fullName>
    </recommendedName>
</protein>
<dbReference type="Proteomes" id="UP000041254">
    <property type="component" value="Unassembled WGS sequence"/>
</dbReference>
<dbReference type="Gene3D" id="3.30.70.270">
    <property type="match status" value="1"/>
</dbReference>
<feature type="compositionally biased region" description="Basic and acidic residues" evidence="1">
    <location>
        <begin position="192"/>
        <end position="212"/>
    </location>
</feature>
<feature type="region of interest" description="Disordered" evidence="1">
    <location>
        <begin position="172"/>
        <end position="251"/>
    </location>
</feature>
<accession>A0A0G4GXC8</accession>
<dbReference type="InParanoid" id="A0A0G4GXC8"/>
<reference evidence="3 4" key="1">
    <citation type="submission" date="2014-11" db="EMBL/GenBank/DDBJ databases">
        <authorList>
            <person name="Zhu J."/>
            <person name="Qi W."/>
            <person name="Song R."/>
        </authorList>
    </citation>
    <scope>NUCLEOTIDE SEQUENCE [LARGE SCALE GENOMIC DNA]</scope>
</reference>
<dbReference type="VEuPathDB" id="CryptoDB:Vbra_23343"/>
<dbReference type="STRING" id="1169540.A0A0G4GXC8"/>
<dbReference type="InterPro" id="IPR053134">
    <property type="entry name" value="RNA-dir_DNA_polymerase"/>
</dbReference>